<dbReference type="GO" id="GO:0007165">
    <property type="term" value="P:signal transduction"/>
    <property type="evidence" value="ECO:0007669"/>
    <property type="project" value="InterPro"/>
</dbReference>
<feature type="compositionally biased region" description="Low complexity" evidence="1">
    <location>
        <begin position="46"/>
        <end position="56"/>
    </location>
</feature>
<evidence type="ECO:0000256" key="1">
    <source>
        <dbReference type="SAM" id="MobiDB-lite"/>
    </source>
</evidence>
<feature type="region of interest" description="Disordered" evidence="1">
    <location>
        <begin position="44"/>
        <end position="63"/>
    </location>
</feature>
<evidence type="ECO:0000313" key="4">
    <source>
        <dbReference type="Proteomes" id="UP000549765"/>
    </source>
</evidence>
<accession>A0A7X6S291</accession>
<reference evidence="3 4" key="1">
    <citation type="submission" date="2020-04" db="EMBL/GenBank/DDBJ databases">
        <title>MicrobeNet Type strains.</title>
        <authorList>
            <person name="Nicholson A.C."/>
        </authorList>
    </citation>
    <scope>NUCLEOTIDE SEQUENCE [LARGE SCALE GENOMIC DNA]</scope>
    <source>
        <strain evidence="3 4">CCUG 61472</strain>
    </source>
</reference>
<protein>
    <submittedName>
        <fullName evidence="3">Toll/interleukin-1 receptor domain-containing protein</fullName>
    </submittedName>
</protein>
<proteinExistence type="predicted"/>
<feature type="domain" description="TIR" evidence="2">
    <location>
        <begin position="95"/>
        <end position="227"/>
    </location>
</feature>
<dbReference type="InterPro" id="IPR000157">
    <property type="entry name" value="TIR_dom"/>
</dbReference>
<keyword evidence="4" id="KW-1185">Reference proteome</keyword>
<dbReference type="EMBL" id="JAAXPN010000002">
    <property type="protein sequence ID" value="NKZ23809.1"/>
    <property type="molecule type" value="Genomic_DNA"/>
</dbReference>
<dbReference type="AlphaFoldDB" id="A0A7X6S291"/>
<name>A0A7X6S291_9LACO</name>
<dbReference type="InterPro" id="IPR035897">
    <property type="entry name" value="Toll_tir_struct_dom_sf"/>
</dbReference>
<evidence type="ECO:0000259" key="2">
    <source>
        <dbReference type="PROSITE" id="PS50104"/>
    </source>
</evidence>
<dbReference type="PROSITE" id="PS50104">
    <property type="entry name" value="TIR"/>
    <property type="match status" value="1"/>
</dbReference>
<sequence>MAICTAPVRGHSSAAAAANCPACRNRGSYNKYYGSGYAIATPNQMSSSKQTGSSHSGQKRKASWSSANSTVLYTPKQIKTLTPLRKAVEQRAEKVLKDIFLCHAWDDRKTIALNLNNLLTAQGTSVWFSETEVKLGTNLLREIDKGLANSRSGIVLVTPAFLKRIQGDGIADDELSTLLFRDQLIPVLDGVTFEELREVSPLLGSRSGLSTSEETMAEIVAKLAEVAAV</sequence>
<dbReference type="SUPFAM" id="SSF52200">
    <property type="entry name" value="Toll/Interleukin receptor TIR domain"/>
    <property type="match status" value="1"/>
</dbReference>
<comment type="caution">
    <text evidence="3">The sequence shown here is derived from an EMBL/GenBank/DDBJ whole genome shotgun (WGS) entry which is preliminary data.</text>
</comment>
<evidence type="ECO:0000313" key="3">
    <source>
        <dbReference type="EMBL" id="NKZ23809.1"/>
    </source>
</evidence>
<dbReference type="Proteomes" id="UP000549765">
    <property type="component" value="Unassembled WGS sequence"/>
</dbReference>
<dbReference type="Pfam" id="PF13676">
    <property type="entry name" value="TIR_2"/>
    <property type="match status" value="1"/>
</dbReference>
<dbReference type="Gene3D" id="3.40.50.10140">
    <property type="entry name" value="Toll/interleukin-1 receptor homology (TIR) domain"/>
    <property type="match status" value="1"/>
</dbReference>
<dbReference type="RefSeq" id="WP_168721610.1">
    <property type="nucleotide sequence ID" value="NZ_JAAXPN010000002.1"/>
</dbReference>
<gene>
    <name evidence="3" type="ORF">HF964_03170</name>
</gene>
<keyword evidence="3" id="KW-0675">Receptor</keyword>
<organism evidence="3 4">
    <name type="scientific">Periweissella fabalis</name>
    <dbReference type="NCBI Taxonomy" id="1070421"/>
    <lineage>
        <taxon>Bacteria</taxon>
        <taxon>Bacillati</taxon>
        <taxon>Bacillota</taxon>
        <taxon>Bacilli</taxon>
        <taxon>Lactobacillales</taxon>
        <taxon>Lactobacillaceae</taxon>
        <taxon>Periweissella</taxon>
    </lineage>
</organism>